<proteinExistence type="predicted"/>
<reference evidence="1 2" key="1">
    <citation type="journal article" date="2018" name="Antonie Van Leeuwenhoek">
        <title>Larkinella terrae sp. nov., isolated from soil on Jeju Island, South Korea.</title>
        <authorList>
            <person name="Ten L.N."/>
            <person name="Jeon J."/>
            <person name="Park S.J."/>
            <person name="Park S."/>
            <person name="Lee S.Y."/>
            <person name="Kim M.K."/>
            <person name="Jung H.Y."/>
        </authorList>
    </citation>
    <scope>NUCLEOTIDE SEQUENCE [LARGE SCALE GENOMIC DNA]</scope>
    <source>
        <strain evidence="1 2">KCTC 52001</strain>
    </source>
</reference>
<comment type="caution">
    <text evidence="1">The sequence shown here is derived from an EMBL/GenBank/DDBJ whole genome shotgun (WGS) entry which is preliminary data.</text>
</comment>
<dbReference type="Proteomes" id="UP000441754">
    <property type="component" value="Unassembled WGS sequence"/>
</dbReference>
<name>A0A7K0EGA5_9BACT</name>
<gene>
    <name evidence="1" type="ORF">GJJ30_04155</name>
</gene>
<organism evidence="1 2">
    <name type="scientific">Larkinella terrae</name>
    <dbReference type="NCBI Taxonomy" id="2025311"/>
    <lineage>
        <taxon>Bacteria</taxon>
        <taxon>Pseudomonadati</taxon>
        <taxon>Bacteroidota</taxon>
        <taxon>Cytophagia</taxon>
        <taxon>Cytophagales</taxon>
        <taxon>Spirosomataceae</taxon>
        <taxon>Larkinella</taxon>
    </lineage>
</organism>
<dbReference type="AlphaFoldDB" id="A0A7K0EGA5"/>
<accession>A0A7K0EGA5</accession>
<keyword evidence="2" id="KW-1185">Reference proteome</keyword>
<evidence type="ECO:0000313" key="2">
    <source>
        <dbReference type="Proteomes" id="UP000441754"/>
    </source>
</evidence>
<dbReference type="RefSeq" id="WP_154173423.1">
    <property type="nucleotide sequence ID" value="NZ_WJXZ01000001.1"/>
</dbReference>
<dbReference type="EMBL" id="WJXZ01000001">
    <property type="protein sequence ID" value="MRS60476.1"/>
    <property type="molecule type" value="Genomic_DNA"/>
</dbReference>
<protein>
    <submittedName>
        <fullName evidence="1">Uncharacterized protein</fullName>
    </submittedName>
</protein>
<evidence type="ECO:0000313" key="1">
    <source>
        <dbReference type="EMBL" id="MRS60476.1"/>
    </source>
</evidence>
<sequence>MKKSTKLILIIIGLLLVAYWIMTRSGYEVDVMKLPPETQDTSRTAR</sequence>